<feature type="region of interest" description="Disordered" evidence="1">
    <location>
        <begin position="1"/>
        <end position="36"/>
    </location>
</feature>
<accession>A0AAD5VC37</accession>
<comment type="caution">
    <text evidence="2">The sequence shown here is derived from an EMBL/GenBank/DDBJ whole genome shotgun (WGS) entry which is preliminary data.</text>
</comment>
<evidence type="ECO:0000256" key="1">
    <source>
        <dbReference type="SAM" id="MobiDB-lite"/>
    </source>
</evidence>
<dbReference type="InterPro" id="IPR017853">
    <property type="entry name" value="GH"/>
</dbReference>
<dbReference type="Proteomes" id="UP001212997">
    <property type="component" value="Unassembled WGS sequence"/>
</dbReference>
<reference evidence="2" key="1">
    <citation type="submission" date="2022-07" db="EMBL/GenBank/DDBJ databases">
        <title>Genome Sequence of Physisporinus lineatus.</title>
        <authorList>
            <person name="Buettner E."/>
        </authorList>
    </citation>
    <scope>NUCLEOTIDE SEQUENCE</scope>
    <source>
        <strain evidence="2">VT162</strain>
    </source>
</reference>
<dbReference type="AlphaFoldDB" id="A0AAD5VC37"/>
<evidence type="ECO:0000313" key="2">
    <source>
        <dbReference type="EMBL" id="KAJ3490041.1"/>
    </source>
</evidence>
<dbReference type="PANTHER" id="PTHR31308">
    <property type="match status" value="1"/>
</dbReference>
<dbReference type="EMBL" id="JANAWD010000034">
    <property type="protein sequence ID" value="KAJ3490041.1"/>
    <property type="molecule type" value="Genomic_DNA"/>
</dbReference>
<dbReference type="GO" id="GO:1904462">
    <property type="term" value="P:ergosteryl 3-beta-D-glucoside catabolic process"/>
    <property type="evidence" value="ECO:0007669"/>
    <property type="project" value="TreeGrafter"/>
</dbReference>
<evidence type="ECO:0000313" key="3">
    <source>
        <dbReference type="Proteomes" id="UP001212997"/>
    </source>
</evidence>
<dbReference type="InterPro" id="IPR052066">
    <property type="entry name" value="Glycosphingolipid_Hydrolases"/>
</dbReference>
<protein>
    <recommendedName>
        <fullName evidence="4">Glycoside hydrolase family 5 domain-containing protein</fullName>
    </recommendedName>
</protein>
<gene>
    <name evidence="2" type="ORF">NLI96_g1701</name>
</gene>
<dbReference type="Gene3D" id="3.20.20.80">
    <property type="entry name" value="Glycosidases"/>
    <property type="match status" value="1"/>
</dbReference>
<keyword evidence="3" id="KW-1185">Reference proteome</keyword>
<dbReference type="PANTHER" id="PTHR31308:SF5">
    <property type="entry name" value="ERGOSTERYL-BETA-GLUCOSIDASE"/>
    <property type="match status" value="1"/>
</dbReference>
<name>A0AAD5VC37_9APHY</name>
<dbReference type="GO" id="GO:0050295">
    <property type="term" value="F:steryl-beta-glucosidase activity"/>
    <property type="evidence" value="ECO:0007669"/>
    <property type="project" value="TreeGrafter"/>
</dbReference>
<dbReference type="SUPFAM" id="SSF51445">
    <property type="entry name" value="(Trans)glycosidases"/>
    <property type="match status" value="1"/>
</dbReference>
<sequence length="289" mass="31954">MATSDLESSFVLIDGERGIPQPSPGEKKAPYAHDWSSTGSGDHISVHGRHFVDAHGRVCQLRGVNLSGNCKTPVNHNHDSFPHNHEPVTFVGRPFPLEEAPQHLARLRRWGLTFVRFLVTWEAIEHRAPGEYDTEYLAYVRSLLSLFPEYGISAFVAMHQDVWSRYSGGSGAPSWTLEAVGFDLHALEESGAAWLKGMKGGGHTEDERGLWPCGYQKLAAATMATCFWAGDTFAPKLTAKNTRGEEVSIQAYLQESFLEMWELLAKTVGDLPAVIGFEASHLPLRVQPV</sequence>
<proteinExistence type="predicted"/>
<evidence type="ECO:0008006" key="4">
    <source>
        <dbReference type="Google" id="ProtNLM"/>
    </source>
</evidence>
<organism evidence="2 3">
    <name type="scientific">Meripilus lineatus</name>
    <dbReference type="NCBI Taxonomy" id="2056292"/>
    <lineage>
        <taxon>Eukaryota</taxon>
        <taxon>Fungi</taxon>
        <taxon>Dikarya</taxon>
        <taxon>Basidiomycota</taxon>
        <taxon>Agaricomycotina</taxon>
        <taxon>Agaricomycetes</taxon>
        <taxon>Polyporales</taxon>
        <taxon>Meripilaceae</taxon>
        <taxon>Meripilus</taxon>
    </lineage>
</organism>